<dbReference type="EMBL" id="CABIJS010000210">
    <property type="protein sequence ID" value="VUZ46111.1"/>
    <property type="molecule type" value="Genomic_DNA"/>
</dbReference>
<feature type="compositionally biased region" description="Low complexity" evidence="4">
    <location>
        <begin position="166"/>
        <end position="180"/>
    </location>
</feature>
<feature type="region of interest" description="Disordered" evidence="4">
    <location>
        <begin position="351"/>
        <end position="521"/>
    </location>
</feature>
<feature type="compositionally biased region" description="Polar residues" evidence="4">
    <location>
        <begin position="477"/>
        <end position="491"/>
    </location>
</feature>
<protein>
    <recommendedName>
        <fullName evidence="5">ZMYM2-like/QRICH1 C-terminal domain-containing protein</fullName>
    </recommendedName>
</protein>
<gene>
    <name evidence="6" type="ORF">WMSIL1_LOCUS6059</name>
</gene>
<dbReference type="PANTHER" id="PTHR46963:SF2">
    <property type="match status" value="1"/>
</dbReference>
<proteinExistence type="predicted"/>
<feature type="region of interest" description="Disordered" evidence="4">
    <location>
        <begin position="164"/>
        <end position="197"/>
    </location>
</feature>
<feature type="region of interest" description="Disordered" evidence="4">
    <location>
        <begin position="870"/>
        <end position="896"/>
    </location>
</feature>
<evidence type="ECO:0000256" key="4">
    <source>
        <dbReference type="SAM" id="MobiDB-lite"/>
    </source>
</evidence>
<accession>A0A564YFS2</accession>
<evidence type="ECO:0000259" key="5">
    <source>
        <dbReference type="Pfam" id="PF12012"/>
    </source>
</evidence>
<sequence length="981" mass="106361">MSTVPPVPQWTHDLTKMSQNDFQSICKLAMSHPETTTSKSSSTEMMDGKPGFLKSPSGMKTEDNQTIMACSPWSNSKTIGRFVHFLRCSICGLESINKTRFDSHLPCSNQSTGNTDKKNYLLHTCSACFACSTSQSLMDEHIDLFHKGIQVELIKTQELLRPANMNTTTSNTPSTLSPTSVATITSNSSPPFGGPASSKKCEDNGCLDLSTSTVATNTATITTITSSSTSCTSSIAEEQAKNGVEHLRKCHICSAELNGSIEELTRHLTFVHLIPMPLMIGQLAAVAAGMKDGQNKPPSSSSTPQNLPSVSPLTTLGASGLLSLHENMPRCGWDLPSLLVMSNSLGQNSPNERLPHLPFPFGQLEGLPQQNPPPPFPLGSKNLFSLNFDLPPLPLLEQNGDSTQRNPTTSEPDFKRSRMETPLSMEGNPFFPRFQPNSAGGGVQTPSSLCSRGAQQPSSLPPGFLPRMGFPSMPPIAQQSPQPLSKASSLKGTPENRSRQGDESSGSGANTGAAPGIVHNTLRKTKSDMKVIHRYLVQVKNDTREIHEIPPQDLCNYIQDFIVTAKKKDGHEYEPESLKAFVHSLERHLKYHNYPHSVLKDPEFAPARLVLSQRLNELRALSQANGSTNAHRSQMEGGKCGDFGFSDSHDGNKIVNFNTLLQTGLLGPSNPQALLNSIWLIVRTQFNVVGTQKHRALTWGQFQCVTNANSQDLLRFTSRSGSQEVRFCHGHGGPMGVRVFDGHEGSNSNSNSKRQTLPFDCVEIFNFYARLRPAECRGPDEPLYLCPDPSWERGGPWFKPIVAGSQLLSRIPRLLGMKPPRDPVPPSQLPPSQLPDGSMSSLFPNPHNMQSFSQLRDNLLATMNSFMADKIGRPEGSGQPVFPPSLLNPQGGPPPENLSLFAAAGIGSFSQPSMEEIGKLLSGSDQESKPAPQTWNGSPIGSSIDGSGDETYVSSPKSLPAQTVVNNAPAILPERKPTLTP</sequence>
<feature type="compositionally biased region" description="Polar residues" evidence="4">
    <location>
        <begin position="181"/>
        <end position="190"/>
    </location>
</feature>
<dbReference type="InterPro" id="IPR042838">
    <property type="entry name" value="KIAA1958"/>
</dbReference>
<keyword evidence="2" id="KW-0597">Phosphoprotein</keyword>
<evidence type="ECO:0000256" key="2">
    <source>
        <dbReference type="ARBA" id="ARBA00022553"/>
    </source>
</evidence>
<dbReference type="Proteomes" id="UP000321570">
    <property type="component" value="Unassembled WGS sequence"/>
</dbReference>
<feature type="compositionally biased region" description="Polar residues" evidence="4">
    <location>
        <begin position="296"/>
        <end position="312"/>
    </location>
</feature>
<dbReference type="AlphaFoldDB" id="A0A564YFS2"/>
<dbReference type="InterPro" id="IPR021893">
    <property type="entry name" value="ZMYM2-like_C"/>
</dbReference>
<organism evidence="6 7">
    <name type="scientific">Hymenolepis diminuta</name>
    <name type="common">Rat tapeworm</name>
    <dbReference type="NCBI Taxonomy" id="6216"/>
    <lineage>
        <taxon>Eukaryota</taxon>
        <taxon>Metazoa</taxon>
        <taxon>Spiralia</taxon>
        <taxon>Lophotrochozoa</taxon>
        <taxon>Platyhelminthes</taxon>
        <taxon>Cestoda</taxon>
        <taxon>Eucestoda</taxon>
        <taxon>Cyclophyllidea</taxon>
        <taxon>Hymenolepididae</taxon>
        <taxon>Hymenolepis</taxon>
    </lineage>
</organism>
<keyword evidence="3" id="KW-0832">Ubl conjugation</keyword>
<feature type="compositionally biased region" description="Low complexity" evidence="4">
    <location>
        <begin position="937"/>
        <end position="946"/>
    </location>
</feature>
<feature type="compositionally biased region" description="Polar residues" evidence="4">
    <location>
        <begin position="444"/>
        <end position="458"/>
    </location>
</feature>
<dbReference type="Pfam" id="PF12012">
    <property type="entry name" value="DUF3504"/>
    <property type="match status" value="1"/>
</dbReference>
<evidence type="ECO:0000256" key="3">
    <source>
        <dbReference type="ARBA" id="ARBA00022843"/>
    </source>
</evidence>
<reference evidence="6 7" key="1">
    <citation type="submission" date="2019-07" db="EMBL/GenBank/DDBJ databases">
        <authorList>
            <person name="Jastrzebski P J."/>
            <person name="Paukszto L."/>
            <person name="Jastrzebski P J."/>
        </authorList>
    </citation>
    <scope>NUCLEOTIDE SEQUENCE [LARGE SCALE GENOMIC DNA]</scope>
    <source>
        <strain evidence="6 7">WMS-il1</strain>
    </source>
</reference>
<feature type="region of interest" description="Disordered" evidence="4">
    <location>
        <begin position="921"/>
        <end position="981"/>
    </location>
</feature>
<keyword evidence="7" id="KW-1185">Reference proteome</keyword>
<dbReference type="PANTHER" id="PTHR46963">
    <property type="entry name" value="SIMILAR TO RIKEN CDNA E130308A19"/>
    <property type="match status" value="1"/>
</dbReference>
<keyword evidence="1" id="KW-1017">Isopeptide bond</keyword>
<evidence type="ECO:0000256" key="1">
    <source>
        <dbReference type="ARBA" id="ARBA00022499"/>
    </source>
</evidence>
<feature type="compositionally biased region" description="Pro residues" evidence="4">
    <location>
        <begin position="822"/>
        <end position="833"/>
    </location>
</feature>
<feature type="region of interest" description="Disordered" evidence="4">
    <location>
        <begin position="817"/>
        <end position="837"/>
    </location>
</feature>
<name>A0A564YFS2_HYMDI</name>
<feature type="domain" description="ZMYM2-like/QRICH1 C-terminal" evidence="5">
    <location>
        <begin position="659"/>
        <end position="810"/>
    </location>
</feature>
<evidence type="ECO:0000313" key="7">
    <source>
        <dbReference type="Proteomes" id="UP000321570"/>
    </source>
</evidence>
<feature type="compositionally biased region" description="Polar residues" evidence="4">
    <location>
        <begin position="399"/>
        <end position="411"/>
    </location>
</feature>
<evidence type="ECO:0000313" key="6">
    <source>
        <dbReference type="EMBL" id="VUZ46111.1"/>
    </source>
</evidence>
<feature type="compositionally biased region" description="Polar residues" evidence="4">
    <location>
        <begin position="952"/>
        <end position="966"/>
    </location>
</feature>
<feature type="region of interest" description="Disordered" evidence="4">
    <location>
        <begin position="290"/>
        <end position="312"/>
    </location>
</feature>